<dbReference type="EMBL" id="CGIH01000009">
    <property type="protein sequence ID" value="CFX14911.1"/>
    <property type="molecule type" value="Genomic_DNA"/>
</dbReference>
<reference evidence="4" key="1">
    <citation type="submission" date="2015-03" db="EMBL/GenBank/DDBJ databases">
        <authorList>
            <person name="Murphy D."/>
        </authorList>
    </citation>
    <scope>NUCLEOTIDE SEQUENCE [LARGE SCALE GENOMIC DNA]</scope>
    <source>
        <strain evidence="4">OL-4</strain>
    </source>
</reference>
<accession>A0A0E4GCH5</accession>
<feature type="domain" description="HTH tetR-type" evidence="3">
    <location>
        <begin position="14"/>
        <end position="74"/>
    </location>
</feature>
<evidence type="ECO:0000259" key="3">
    <source>
        <dbReference type="PROSITE" id="PS50977"/>
    </source>
</evidence>
<organism evidence="4 5">
    <name type="scientific">Syntrophomonas zehnderi OL-4</name>
    <dbReference type="NCBI Taxonomy" id="690567"/>
    <lineage>
        <taxon>Bacteria</taxon>
        <taxon>Bacillati</taxon>
        <taxon>Bacillota</taxon>
        <taxon>Clostridia</taxon>
        <taxon>Eubacteriales</taxon>
        <taxon>Syntrophomonadaceae</taxon>
        <taxon>Syntrophomonas</taxon>
    </lineage>
</organism>
<dbReference type="GO" id="GO:0003677">
    <property type="term" value="F:DNA binding"/>
    <property type="evidence" value="ECO:0007669"/>
    <property type="project" value="UniProtKB-UniRule"/>
</dbReference>
<dbReference type="InterPro" id="IPR036271">
    <property type="entry name" value="Tet_transcr_reg_TetR-rel_C_sf"/>
</dbReference>
<name>A0A0E4GCH5_9FIRM</name>
<dbReference type="SUPFAM" id="SSF48498">
    <property type="entry name" value="Tetracyclin repressor-like, C-terminal domain"/>
    <property type="match status" value="1"/>
</dbReference>
<dbReference type="PANTHER" id="PTHR43479">
    <property type="entry name" value="ACREF/ENVCD OPERON REPRESSOR-RELATED"/>
    <property type="match status" value="1"/>
</dbReference>
<dbReference type="Pfam" id="PF00440">
    <property type="entry name" value="TetR_N"/>
    <property type="match status" value="1"/>
</dbReference>
<dbReference type="OrthoDB" id="494991at2"/>
<protein>
    <submittedName>
        <fullName evidence="4">Tetracycline transcriptional regulator, TetR-related, C-terminal</fullName>
    </submittedName>
</protein>
<dbReference type="Gene3D" id="1.10.357.10">
    <property type="entry name" value="Tetracycline Repressor, domain 2"/>
    <property type="match status" value="1"/>
</dbReference>
<dbReference type="InterPro" id="IPR009057">
    <property type="entry name" value="Homeodomain-like_sf"/>
</dbReference>
<evidence type="ECO:0000313" key="4">
    <source>
        <dbReference type="EMBL" id="CFX14911.1"/>
    </source>
</evidence>
<keyword evidence="5" id="KW-1185">Reference proteome</keyword>
<dbReference type="RefSeq" id="WP_046495668.1">
    <property type="nucleotide sequence ID" value="NZ_CGIH01000009.1"/>
</dbReference>
<evidence type="ECO:0000256" key="1">
    <source>
        <dbReference type="ARBA" id="ARBA00023125"/>
    </source>
</evidence>
<evidence type="ECO:0000313" key="5">
    <source>
        <dbReference type="Proteomes" id="UP000045545"/>
    </source>
</evidence>
<dbReference type="PROSITE" id="PS50977">
    <property type="entry name" value="HTH_TETR_2"/>
    <property type="match status" value="1"/>
</dbReference>
<keyword evidence="1 2" id="KW-0238">DNA-binding</keyword>
<dbReference type="SUPFAM" id="SSF46689">
    <property type="entry name" value="Homeodomain-like"/>
    <property type="match status" value="1"/>
</dbReference>
<proteinExistence type="predicted"/>
<sequence length="210" mass="23680">MSEKKLHKKKEQGAETRKKLYDCAKQLFTEHDYASVSVKNITDAAGVTKGTFYVHFESKYALVASLIAVSAAQLDLEYKTFLNTLPPDMPVSGVLLALTEKIAAVISETVGYETMKAVYQMQLTRTVNVEGMKSYSRELYHLICGILEQGIRRGELKTTLPPQVLSRHLVMALRGLCYEWCIRYPDFDLKEQAVEHTRLLIDGIAKSTIN</sequence>
<dbReference type="AlphaFoldDB" id="A0A0E4GCH5"/>
<dbReference type="STRING" id="690567.607"/>
<dbReference type="InterPro" id="IPR001647">
    <property type="entry name" value="HTH_TetR"/>
</dbReference>
<evidence type="ECO:0000256" key="2">
    <source>
        <dbReference type="PROSITE-ProRule" id="PRU00335"/>
    </source>
</evidence>
<dbReference type="Proteomes" id="UP000045545">
    <property type="component" value="Unassembled WGS sequence"/>
</dbReference>
<dbReference type="PANTHER" id="PTHR43479:SF11">
    <property type="entry name" value="ACREF_ENVCD OPERON REPRESSOR-RELATED"/>
    <property type="match status" value="1"/>
</dbReference>
<dbReference type="InterPro" id="IPR050624">
    <property type="entry name" value="HTH-type_Tx_Regulator"/>
</dbReference>
<gene>
    <name evidence="4" type="ORF">607</name>
</gene>
<dbReference type="PRINTS" id="PR00455">
    <property type="entry name" value="HTHTETR"/>
</dbReference>
<feature type="DNA-binding region" description="H-T-H motif" evidence="2">
    <location>
        <begin position="37"/>
        <end position="56"/>
    </location>
</feature>